<dbReference type="Pfam" id="PF00201">
    <property type="entry name" value="UDPGT"/>
    <property type="match status" value="1"/>
</dbReference>
<evidence type="ECO:0000313" key="3">
    <source>
        <dbReference type="EMBL" id="KAL3530821.1"/>
    </source>
</evidence>
<proteinExistence type="inferred from homology"/>
<keyword evidence="2" id="KW-0808">Transferase</keyword>
<reference evidence="3 4" key="1">
    <citation type="submission" date="2024-11" db="EMBL/GenBank/DDBJ databases">
        <title>A near-complete genome assembly of Cinchona calisaya.</title>
        <authorList>
            <person name="Lian D.C."/>
            <person name="Zhao X.W."/>
            <person name="Wei L."/>
        </authorList>
    </citation>
    <scope>NUCLEOTIDE SEQUENCE [LARGE SCALE GENOMIC DNA]</scope>
    <source>
        <tissue evidence="3">Nenye</tissue>
    </source>
</reference>
<name>A0ABD3AG55_9GENT</name>
<dbReference type="GO" id="GO:1900994">
    <property type="term" value="P:(-)-secologanin biosynthetic process"/>
    <property type="evidence" value="ECO:0007669"/>
    <property type="project" value="UniProtKB-ARBA"/>
</dbReference>
<dbReference type="AlphaFoldDB" id="A0ABD3AG55"/>
<dbReference type="FunFam" id="3.40.50.2000:FF:000040">
    <property type="entry name" value="UDP-glycosyltransferase 76C1"/>
    <property type="match status" value="1"/>
</dbReference>
<gene>
    <name evidence="3" type="ORF">ACH5RR_010143</name>
</gene>
<sequence>MERNVELEPCRNKGRIVVLVPLPLQGHMTPMLQLGTILYSKGFTIVVAHSEFRPPNPLNHPEFIFQPLSDNLSGYDAFFMNLLNLISDINAKCRAPLEKYIVQLMQDQKLQHGNEVACIIYDGLLHFVDSVATCVKIPSIVLRPSPAICMHSYHHILQLHAQNLIPFPESRLEEPVPELHPLRFKDLPYPITCEIPERLLDFLASSIDIRSSLAIIWNMADILEHPALSALQQHYKVPFFPIGPFHKMAAATSTSFLEEDRSCIAWLDKQASNSVLYISLGSIACVDEKEMSETAWGLANSGIPFLWVVRSDSVNEKQHWHFPEGFKALVGERGLIVKWAPQKEVLAHRAVGGFWSHCGWNSTFESICEGVPMICRPHFGDQLINARYLTYVWKVGLNIENVLDRESMETTIRRLMLGIEGKEMRKRMLDIKEKLEAGMLKGGSAYESLNDLTEFITSFLAR</sequence>
<protein>
    <recommendedName>
        <fullName evidence="5">UDP-glucose iridoid glucosyltransferase-like</fullName>
    </recommendedName>
</protein>
<dbReference type="CDD" id="cd03784">
    <property type="entry name" value="GT1_Gtf-like"/>
    <property type="match status" value="1"/>
</dbReference>
<dbReference type="PANTHER" id="PTHR48045:SF30">
    <property type="entry name" value="UDP-GLYCOSYLTRANSFERASE 76H1-LIKE"/>
    <property type="match status" value="1"/>
</dbReference>
<dbReference type="EMBL" id="JBJUIK010000004">
    <property type="protein sequence ID" value="KAL3530821.1"/>
    <property type="molecule type" value="Genomic_DNA"/>
</dbReference>
<dbReference type="FunFam" id="3.40.50.2000:FF:000120">
    <property type="entry name" value="UDP-glycosyltransferase 76C1"/>
    <property type="match status" value="1"/>
</dbReference>
<keyword evidence="4" id="KW-1185">Reference proteome</keyword>
<dbReference type="Gene3D" id="3.40.50.2000">
    <property type="entry name" value="Glycogen Phosphorylase B"/>
    <property type="match status" value="2"/>
</dbReference>
<evidence type="ECO:0000256" key="2">
    <source>
        <dbReference type="ARBA" id="ARBA00022679"/>
    </source>
</evidence>
<dbReference type="GO" id="GO:0035251">
    <property type="term" value="F:UDP-glucosyltransferase activity"/>
    <property type="evidence" value="ECO:0007669"/>
    <property type="project" value="UniProtKB-ARBA"/>
</dbReference>
<dbReference type="InterPro" id="IPR002213">
    <property type="entry name" value="UDP_glucos_trans"/>
</dbReference>
<evidence type="ECO:0008006" key="5">
    <source>
        <dbReference type="Google" id="ProtNLM"/>
    </source>
</evidence>
<comment type="caution">
    <text evidence="3">The sequence shown here is derived from an EMBL/GenBank/DDBJ whole genome shotgun (WGS) entry which is preliminary data.</text>
</comment>
<accession>A0ABD3AG55</accession>
<evidence type="ECO:0000256" key="1">
    <source>
        <dbReference type="ARBA" id="ARBA00009995"/>
    </source>
</evidence>
<comment type="similarity">
    <text evidence="1">Belongs to the UDP-glycosyltransferase family.</text>
</comment>
<dbReference type="Proteomes" id="UP001630127">
    <property type="component" value="Unassembled WGS sequence"/>
</dbReference>
<dbReference type="SUPFAM" id="SSF53756">
    <property type="entry name" value="UDP-Glycosyltransferase/glycogen phosphorylase"/>
    <property type="match status" value="1"/>
</dbReference>
<dbReference type="PANTHER" id="PTHR48045">
    <property type="entry name" value="UDP-GLYCOSYLTRANSFERASE 72B1"/>
    <property type="match status" value="1"/>
</dbReference>
<organism evidence="3 4">
    <name type="scientific">Cinchona calisaya</name>
    <dbReference type="NCBI Taxonomy" id="153742"/>
    <lineage>
        <taxon>Eukaryota</taxon>
        <taxon>Viridiplantae</taxon>
        <taxon>Streptophyta</taxon>
        <taxon>Embryophyta</taxon>
        <taxon>Tracheophyta</taxon>
        <taxon>Spermatophyta</taxon>
        <taxon>Magnoliopsida</taxon>
        <taxon>eudicotyledons</taxon>
        <taxon>Gunneridae</taxon>
        <taxon>Pentapetalae</taxon>
        <taxon>asterids</taxon>
        <taxon>lamiids</taxon>
        <taxon>Gentianales</taxon>
        <taxon>Rubiaceae</taxon>
        <taxon>Cinchonoideae</taxon>
        <taxon>Cinchoneae</taxon>
        <taxon>Cinchona</taxon>
    </lineage>
</organism>
<evidence type="ECO:0000313" key="4">
    <source>
        <dbReference type="Proteomes" id="UP001630127"/>
    </source>
</evidence>